<feature type="transmembrane region" description="Helical" evidence="7">
    <location>
        <begin position="6"/>
        <end position="27"/>
    </location>
</feature>
<feature type="transmembrane region" description="Helical" evidence="7">
    <location>
        <begin position="429"/>
        <end position="450"/>
    </location>
</feature>
<evidence type="ECO:0000256" key="1">
    <source>
        <dbReference type="ARBA" id="ARBA00004389"/>
    </source>
</evidence>
<dbReference type="Gene3D" id="3.40.30.10">
    <property type="entry name" value="Glutaredoxin"/>
    <property type="match status" value="2"/>
</dbReference>
<evidence type="ECO:0000256" key="4">
    <source>
        <dbReference type="ARBA" id="ARBA00023136"/>
    </source>
</evidence>
<evidence type="ECO:0000256" key="6">
    <source>
        <dbReference type="SAM" id="MobiDB-lite"/>
    </source>
</evidence>
<dbReference type="AlphaFoldDB" id="A0A8J1XFL2"/>
<dbReference type="Pfam" id="PF13848">
    <property type="entry name" value="Thioredoxin_6"/>
    <property type="match status" value="1"/>
</dbReference>
<keyword evidence="4 7" id="KW-0472">Membrane</keyword>
<feature type="compositionally biased region" description="Acidic residues" evidence="6">
    <location>
        <begin position="458"/>
        <end position="471"/>
    </location>
</feature>
<evidence type="ECO:0000256" key="7">
    <source>
        <dbReference type="SAM" id="Phobius"/>
    </source>
</evidence>
<proteinExistence type="predicted"/>
<dbReference type="PROSITE" id="PS00194">
    <property type="entry name" value="THIOREDOXIN_1"/>
    <property type="match status" value="1"/>
</dbReference>
<dbReference type="InterPro" id="IPR052250">
    <property type="entry name" value="PDI_TMX3"/>
</dbReference>
<keyword evidence="2 7" id="KW-0812">Transmembrane</keyword>
<dbReference type="PANTHER" id="PTHR46426:SF1">
    <property type="entry name" value="PROTEIN DISULFIDE-ISOMERASE TMX3"/>
    <property type="match status" value="1"/>
</dbReference>
<evidence type="ECO:0000256" key="5">
    <source>
        <dbReference type="ARBA" id="ARBA00045246"/>
    </source>
</evidence>
<gene>
    <name evidence="8" type="ORF">OFUS_LOCUS10857</name>
</gene>
<dbReference type="InterPro" id="IPR017937">
    <property type="entry name" value="Thioredoxin_CS"/>
</dbReference>
<dbReference type="PANTHER" id="PTHR46426">
    <property type="entry name" value="PROTEIN DISULFIDE-ISOMERASE TMX3"/>
    <property type="match status" value="1"/>
</dbReference>
<comment type="caution">
    <text evidence="8">The sequence shown here is derived from an EMBL/GenBank/DDBJ whole genome shotgun (WGS) entry which is preliminary data.</text>
</comment>
<dbReference type="Proteomes" id="UP000749559">
    <property type="component" value="Unassembled WGS sequence"/>
</dbReference>
<dbReference type="PROSITE" id="PS51352">
    <property type="entry name" value="THIOREDOXIN_2"/>
    <property type="match status" value="1"/>
</dbReference>
<feature type="region of interest" description="Disordered" evidence="6">
    <location>
        <begin position="458"/>
        <end position="498"/>
    </location>
</feature>
<evidence type="ECO:0000256" key="3">
    <source>
        <dbReference type="ARBA" id="ARBA00022989"/>
    </source>
</evidence>
<dbReference type="GO" id="GO:0005789">
    <property type="term" value="C:endoplasmic reticulum membrane"/>
    <property type="evidence" value="ECO:0007669"/>
    <property type="project" value="UniProtKB-SubCell"/>
</dbReference>
<feature type="non-terminal residue" evidence="8">
    <location>
        <position position="498"/>
    </location>
</feature>
<dbReference type="InterPro" id="IPR013766">
    <property type="entry name" value="Thioredoxin_domain"/>
</dbReference>
<dbReference type="EMBL" id="CAIIXF020000005">
    <property type="protein sequence ID" value="CAH1784709.1"/>
    <property type="molecule type" value="Genomic_DNA"/>
</dbReference>
<evidence type="ECO:0000256" key="2">
    <source>
        <dbReference type="ARBA" id="ARBA00022692"/>
    </source>
</evidence>
<reference evidence="8" key="1">
    <citation type="submission" date="2022-03" db="EMBL/GenBank/DDBJ databases">
        <authorList>
            <person name="Martin C."/>
        </authorList>
    </citation>
    <scope>NUCLEOTIDE SEQUENCE</scope>
</reference>
<keyword evidence="9" id="KW-1185">Reference proteome</keyword>
<evidence type="ECO:0000313" key="8">
    <source>
        <dbReference type="EMBL" id="CAH1784709.1"/>
    </source>
</evidence>
<evidence type="ECO:0000313" key="9">
    <source>
        <dbReference type="Proteomes" id="UP000749559"/>
    </source>
</evidence>
<comment type="subcellular location">
    <subcellularLocation>
        <location evidence="1">Endoplasmic reticulum membrane</location>
        <topology evidence="1">Single-pass membrane protein</topology>
    </subcellularLocation>
</comment>
<dbReference type="SUPFAM" id="SSF52833">
    <property type="entry name" value="Thioredoxin-like"/>
    <property type="match status" value="1"/>
</dbReference>
<sequence length="498" mass="56720">VSSMENFRSISIFIFGCIFSAVYGQVLELDERFLELRKQGDWLIEFYAPWCGHCKKLEPTYKEVALALRNAGIHVAKIDATRFTGVSSEFGVRGFPTIKFITGDKVYTHNGERSKEALVEFAHRARGPILRPVASVGKYKEEVGLRGNSVFFMYIGDTSDPHDDLYKKYAEIAEELAVQSYFYIGSANVLPEDVKRTIKEMPTVLVFKDHTHYQFKPEENVATKSELTAWINAERFHAFPQVTGGALNEMSTLGKLVVILVVDKTDTQNKAKHDRVKEQVRMMAVNQRSKYHKDFQFVWMSDNEAVNSITMTTIPMPGMLVYDTETMYYYTPEGRVDKMCIEDMKTFIEGCRDGKIQAFGGNSFFQRLKRAFYELFMAIYSVWATSIWLGLLVFGLPSLIISVVCYALLYYRVYGQHLFGLSVWATSIWLGLLVFGLPSLIISVVCYALCCMEPMDENEMEKDEDDDDDDVYSGGASIQNGAEEEEQEVPDDGHLKKE</sequence>
<protein>
    <submittedName>
        <fullName evidence="8">Uncharacterized protein</fullName>
    </submittedName>
</protein>
<feature type="transmembrane region" description="Helical" evidence="7">
    <location>
        <begin position="376"/>
        <end position="409"/>
    </location>
</feature>
<keyword evidence="3 7" id="KW-1133">Transmembrane helix</keyword>
<dbReference type="PRINTS" id="PR00421">
    <property type="entry name" value="THIOREDOXIN"/>
</dbReference>
<dbReference type="InterPro" id="IPR036249">
    <property type="entry name" value="Thioredoxin-like_sf"/>
</dbReference>
<dbReference type="OrthoDB" id="74910at2759"/>
<organism evidence="8 9">
    <name type="scientific">Owenia fusiformis</name>
    <name type="common">Polychaete worm</name>
    <dbReference type="NCBI Taxonomy" id="6347"/>
    <lineage>
        <taxon>Eukaryota</taxon>
        <taxon>Metazoa</taxon>
        <taxon>Spiralia</taxon>
        <taxon>Lophotrochozoa</taxon>
        <taxon>Annelida</taxon>
        <taxon>Polychaeta</taxon>
        <taxon>Sedentaria</taxon>
        <taxon>Canalipalpata</taxon>
        <taxon>Sabellida</taxon>
        <taxon>Oweniida</taxon>
        <taxon>Oweniidae</taxon>
        <taxon>Owenia</taxon>
    </lineage>
</organism>
<accession>A0A8J1XFL2</accession>
<name>A0A8J1XFL2_OWEFU</name>
<dbReference type="Pfam" id="PF00085">
    <property type="entry name" value="Thioredoxin"/>
    <property type="match status" value="1"/>
</dbReference>
<comment type="function">
    <text evidence="5">Probable disulfide isomerase, which participates in the folding of proteins containing disulfide bonds. May act as a dithiol oxidase. Acts as a regulator of endoplasmic reticulum-mitochondria contact sites via its ability to regulate redox signals.</text>
</comment>